<evidence type="ECO:0000256" key="8">
    <source>
        <dbReference type="ARBA" id="ARBA00022741"/>
    </source>
</evidence>
<evidence type="ECO:0000256" key="2">
    <source>
        <dbReference type="ARBA" id="ARBA00002988"/>
    </source>
</evidence>
<evidence type="ECO:0000313" key="15">
    <source>
        <dbReference type="EMBL" id="EXM13257.1"/>
    </source>
</evidence>
<dbReference type="GO" id="GO:0008986">
    <property type="term" value="F:pyruvate, water dikinase activity"/>
    <property type="evidence" value="ECO:0007669"/>
    <property type="project" value="UniProtKB-EC"/>
</dbReference>
<dbReference type="UniPathway" id="UPA00138"/>
<dbReference type="Gene3D" id="3.30.470.20">
    <property type="entry name" value="ATP-grasp fold, B domain"/>
    <property type="match status" value="1"/>
</dbReference>
<evidence type="ECO:0000256" key="11">
    <source>
        <dbReference type="ARBA" id="ARBA00022842"/>
    </source>
</evidence>
<dbReference type="AlphaFoldDB" id="X0KWV4"/>
<dbReference type="GO" id="GO:0006094">
    <property type="term" value="P:gluconeogenesis"/>
    <property type="evidence" value="ECO:0007669"/>
    <property type="project" value="UniProtKB-UniPathway"/>
</dbReference>
<comment type="cofactor">
    <cofactor evidence="1">
        <name>Mg(2+)</name>
        <dbReference type="ChEBI" id="CHEBI:18420"/>
    </cofactor>
</comment>
<evidence type="ECO:0000256" key="10">
    <source>
        <dbReference type="ARBA" id="ARBA00022840"/>
    </source>
</evidence>
<evidence type="ECO:0000256" key="4">
    <source>
        <dbReference type="ARBA" id="ARBA00007837"/>
    </source>
</evidence>
<comment type="function">
    <text evidence="2">Catalyzes the phosphorylation of pyruvate to phosphoenolpyruvate.</text>
</comment>
<name>X0KWV4_FUSOX</name>
<evidence type="ECO:0000256" key="3">
    <source>
        <dbReference type="ARBA" id="ARBA00004742"/>
    </source>
</evidence>
<keyword evidence="10" id="KW-0067">ATP-binding</keyword>
<protein>
    <recommendedName>
        <fullName evidence="5">pyruvate, water dikinase</fullName>
        <ecNumber evidence="5">2.7.9.2</ecNumber>
    </recommendedName>
    <alternativeName>
        <fullName evidence="12">Pyruvate, water dikinase</fullName>
    </alternativeName>
</protein>
<comment type="pathway">
    <text evidence="3">Carbohydrate biosynthesis; gluconeogenesis.</text>
</comment>
<evidence type="ECO:0000256" key="7">
    <source>
        <dbReference type="ARBA" id="ARBA00022723"/>
    </source>
</evidence>
<dbReference type="InterPro" id="IPR002192">
    <property type="entry name" value="PPDK_AMP/ATP-bd"/>
</dbReference>
<reference evidence="15" key="2">
    <citation type="submission" date="2014-03" db="EMBL/GenBank/DDBJ databases">
        <title>The Genome Annotation of Fusarium oxysporum Cotton.</title>
        <authorList>
            <consortium name="The Broad Institute Genomics Platform"/>
            <person name="Ma L.-J."/>
            <person name="Corby-Kistler H."/>
            <person name="Broz K."/>
            <person name="Gale L.R."/>
            <person name="Jonkers W."/>
            <person name="O'Donnell K."/>
            <person name="Ploetz R."/>
            <person name="Steinberg C."/>
            <person name="Schwartz D.C."/>
            <person name="VanEtten H."/>
            <person name="Zhou S."/>
            <person name="Young S.K."/>
            <person name="Zeng Q."/>
            <person name="Gargeya S."/>
            <person name="Fitzgerald M."/>
            <person name="Abouelleil A."/>
            <person name="Alvarado L."/>
            <person name="Chapman S.B."/>
            <person name="Gainer-Dewar J."/>
            <person name="Goldberg J."/>
            <person name="Griggs A."/>
            <person name="Gujja S."/>
            <person name="Hansen M."/>
            <person name="Howarth C."/>
            <person name="Imamovic A."/>
            <person name="Ireland A."/>
            <person name="Larimer J."/>
            <person name="McCowan C."/>
            <person name="Murphy C."/>
            <person name="Pearson M."/>
            <person name="Poon T.W."/>
            <person name="Priest M."/>
            <person name="Roberts A."/>
            <person name="Saif S."/>
            <person name="Shea T."/>
            <person name="Sykes S."/>
            <person name="Wortman J."/>
            <person name="Nusbaum C."/>
            <person name="Birren B."/>
        </authorList>
    </citation>
    <scope>NUCLEOTIDE SEQUENCE</scope>
    <source>
        <strain evidence="15">25433</strain>
    </source>
</reference>
<dbReference type="Proteomes" id="UP000030701">
    <property type="component" value="Unassembled WGS sequence"/>
</dbReference>
<evidence type="ECO:0000256" key="1">
    <source>
        <dbReference type="ARBA" id="ARBA00001946"/>
    </source>
</evidence>
<proteinExistence type="inferred from homology"/>
<gene>
    <name evidence="15" type="ORF">FOTG_18288</name>
</gene>
<accession>X0KWV4</accession>
<keyword evidence="11" id="KW-0460">Magnesium</keyword>
<feature type="domain" description="Pyruvate phosphate dikinase AMP/ATP-binding" evidence="14">
    <location>
        <begin position="95"/>
        <end position="211"/>
    </location>
</feature>
<evidence type="ECO:0000259" key="14">
    <source>
        <dbReference type="Pfam" id="PF01326"/>
    </source>
</evidence>
<dbReference type="SUPFAM" id="SSF56059">
    <property type="entry name" value="Glutathione synthetase ATP-binding domain-like"/>
    <property type="match status" value="2"/>
</dbReference>
<evidence type="ECO:0000256" key="9">
    <source>
        <dbReference type="ARBA" id="ARBA00022777"/>
    </source>
</evidence>
<keyword evidence="8" id="KW-0547">Nucleotide-binding</keyword>
<dbReference type="PANTHER" id="PTHR43030">
    <property type="entry name" value="PHOSPHOENOLPYRUVATE SYNTHASE"/>
    <property type="match status" value="1"/>
</dbReference>
<comment type="catalytic activity">
    <reaction evidence="13">
        <text>pyruvate + ATP + H2O = phosphoenolpyruvate + AMP + phosphate + 2 H(+)</text>
        <dbReference type="Rhea" id="RHEA:11364"/>
        <dbReference type="ChEBI" id="CHEBI:15361"/>
        <dbReference type="ChEBI" id="CHEBI:15377"/>
        <dbReference type="ChEBI" id="CHEBI:15378"/>
        <dbReference type="ChEBI" id="CHEBI:30616"/>
        <dbReference type="ChEBI" id="CHEBI:43474"/>
        <dbReference type="ChEBI" id="CHEBI:58702"/>
        <dbReference type="ChEBI" id="CHEBI:456215"/>
        <dbReference type="EC" id="2.7.9.2"/>
    </reaction>
</comment>
<dbReference type="HOGENOM" id="CLU_1304909_0_0_1"/>
<dbReference type="InterPro" id="IPR006319">
    <property type="entry name" value="PEP_synth"/>
</dbReference>
<reference evidence="15" key="1">
    <citation type="submission" date="2011-11" db="EMBL/GenBank/DDBJ databases">
        <title>The Genome Sequence of Fusarium oxysporum Cotton.</title>
        <authorList>
            <consortium name="The Broad Institute Genome Sequencing Platform"/>
            <person name="Ma L.-J."/>
            <person name="Gale L.R."/>
            <person name="Schwartz D.C."/>
            <person name="Zhou S."/>
            <person name="Corby-Kistler H."/>
            <person name="Young S.K."/>
            <person name="Zeng Q."/>
            <person name="Gargeya S."/>
            <person name="Fitzgerald M."/>
            <person name="Haas B."/>
            <person name="Abouelleil A."/>
            <person name="Alvarado L."/>
            <person name="Arachchi H.M."/>
            <person name="Berlin A."/>
            <person name="Brown A."/>
            <person name="Chapman S.B."/>
            <person name="Chen Z."/>
            <person name="Dunbar C."/>
            <person name="Freedman E."/>
            <person name="Gearin G."/>
            <person name="Goldberg J."/>
            <person name="Griggs A."/>
            <person name="Gujja S."/>
            <person name="Heiman D."/>
            <person name="Howarth C."/>
            <person name="Larson L."/>
            <person name="Lui A."/>
            <person name="MacDonald P.J.P."/>
            <person name="Montmayeur A."/>
            <person name="Murphy C."/>
            <person name="Neiman D."/>
            <person name="Pearson M."/>
            <person name="Priest M."/>
            <person name="Roberts A."/>
            <person name="Saif S."/>
            <person name="Shea T."/>
            <person name="Shenoy N."/>
            <person name="Sisk P."/>
            <person name="Stolte C."/>
            <person name="Sykes S."/>
            <person name="Wortman J."/>
            <person name="Nusbaum C."/>
            <person name="Birren B."/>
        </authorList>
    </citation>
    <scope>NUCLEOTIDE SEQUENCE [LARGE SCALE GENOMIC DNA]</scope>
    <source>
        <strain evidence="15">25433</strain>
    </source>
</reference>
<evidence type="ECO:0000256" key="13">
    <source>
        <dbReference type="ARBA" id="ARBA00047700"/>
    </source>
</evidence>
<dbReference type="Gene3D" id="3.30.1490.20">
    <property type="entry name" value="ATP-grasp fold, A domain"/>
    <property type="match status" value="1"/>
</dbReference>
<dbReference type="GO" id="GO:0046872">
    <property type="term" value="F:metal ion binding"/>
    <property type="evidence" value="ECO:0007669"/>
    <property type="project" value="UniProtKB-KW"/>
</dbReference>
<organism evidence="15">
    <name type="scientific">Fusarium oxysporum f. sp. vasinfectum 25433</name>
    <dbReference type="NCBI Taxonomy" id="1089449"/>
    <lineage>
        <taxon>Eukaryota</taxon>
        <taxon>Fungi</taxon>
        <taxon>Dikarya</taxon>
        <taxon>Ascomycota</taxon>
        <taxon>Pezizomycotina</taxon>
        <taxon>Sordariomycetes</taxon>
        <taxon>Hypocreomycetidae</taxon>
        <taxon>Hypocreales</taxon>
        <taxon>Nectriaceae</taxon>
        <taxon>Fusarium</taxon>
        <taxon>Fusarium oxysporum species complex</taxon>
    </lineage>
</organism>
<evidence type="ECO:0000256" key="6">
    <source>
        <dbReference type="ARBA" id="ARBA00022679"/>
    </source>
</evidence>
<sequence length="211" mass="23502">MNEDWTAEPLVLNFEHLARSDVGLVGGKNSSLGEMIRALGPKGIPVPPGFTITSYAYWHYVDANNIRSKIDKLVNKWQAGQQTLAEAGLRSNIGGSGIMFSIDTESRFDKVVLINAAWGLSENVIQGTVNPDKYQAFKPLLSNKNLLLILSKKLGDKLLKIVYGDKIRPIRNIPTSRGEQAAYVLEDKEILQLSQWACLIKEHYSCLIDME</sequence>
<keyword evidence="7" id="KW-0479">Metal-binding</keyword>
<evidence type="ECO:0000256" key="12">
    <source>
        <dbReference type="ARBA" id="ARBA00033470"/>
    </source>
</evidence>
<dbReference type="Pfam" id="PF01326">
    <property type="entry name" value="PPDK_N"/>
    <property type="match status" value="2"/>
</dbReference>
<comment type="similarity">
    <text evidence="4">Belongs to the PEP-utilizing enzyme family.</text>
</comment>
<dbReference type="GO" id="GO:0005524">
    <property type="term" value="F:ATP binding"/>
    <property type="evidence" value="ECO:0007669"/>
    <property type="project" value="UniProtKB-KW"/>
</dbReference>
<evidence type="ECO:0000256" key="5">
    <source>
        <dbReference type="ARBA" id="ARBA00011996"/>
    </source>
</evidence>
<keyword evidence="9 15" id="KW-0418">Kinase</keyword>
<dbReference type="InterPro" id="IPR013815">
    <property type="entry name" value="ATP_grasp_subdomain_1"/>
</dbReference>
<dbReference type="PANTHER" id="PTHR43030:SF1">
    <property type="entry name" value="PHOSPHOENOLPYRUVATE SYNTHASE"/>
    <property type="match status" value="1"/>
</dbReference>
<keyword evidence="6" id="KW-0808">Transferase</keyword>
<dbReference type="EC" id="2.7.9.2" evidence="5"/>
<feature type="domain" description="Pyruvate phosphate dikinase AMP/ATP-binding" evidence="14">
    <location>
        <begin position="23"/>
        <end position="82"/>
    </location>
</feature>
<keyword evidence="15" id="KW-0670">Pyruvate</keyword>
<dbReference type="EMBL" id="KK035310">
    <property type="protein sequence ID" value="EXM13257.1"/>
    <property type="molecule type" value="Genomic_DNA"/>
</dbReference>